<dbReference type="InterPro" id="IPR036508">
    <property type="entry name" value="Chitin-bd_dom_sf"/>
</dbReference>
<dbReference type="Pfam" id="PF01607">
    <property type="entry name" value="CBM_14"/>
    <property type="match status" value="1"/>
</dbReference>
<sequence length="434" mass="47797">MRHVHRHKSHSSSQDTFIVTRYVHRHKIDSKMLRGSLVLLIVSTLELVLSQAPVDLCNGAIDVDGTSYKSHEECDKFIECSYDATGKQYGWVRQCSFGTYWNMDLLTCVAVDKAACTRDRCAGKPDGEIYPAANNCRGFWQCAGGKSQPQCCALDQMFDTALSACVADKQKTCKSTSCFPRFVVPTICDKEAIPGKPGFYNEVVSGWGKMERPCAPGTGFHQESCHCLNAVELSKVVRPCKPEIYLPFTTNHMDESGNEFHVKNTNVVVSNGMAYFDGNTSHLEIPRFTNIQHGTTIVINVKYQSNHNVIQGMSQAIVGNNGCSNIPTLLIAEDSSNVYIGVGTDNKTFAYTDLPQFGQDGETREIMYKFANGTLYGRMSAPTGQMSENSVAAPGNFRQARCALQVGFADDLVPFKGWIDELTVYLCDPAPTSA</sequence>
<evidence type="ECO:0000313" key="2">
    <source>
        <dbReference type="EMBL" id="WAR20735.1"/>
    </source>
</evidence>
<feature type="domain" description="Chitin-binding type-2" evidence="1">
    <location>
        <begin position="118"/>
        <end position="175"/>
    </location>
</feature>
<dbReference type="EMBL" id="CP111023">
    <property type="protein sequence ID" value="WAR20735.1"/>
    <property type="molecule type" value="Genomic_DNA"/>
</dbReference>
<gene>
    <name evidence="2" type="ORF">MAR_014709</name>
</gene>
<feature type="domain" description="Chitin-binding type-2" evidence="1">
    <location>
        <begin position="54"/>
        <end position="117"/>
    </location>
</feature>
<reference evidence="2" key="1">
    <citation type="submission" date="2022-11" db="EMBL/GenBank/DDBJ databases">
        <title>Centuries of genome instability and evolution in soft-shell clam transmissible cancer (bioRxiv).</title>
        <authorList>
            <person name="Hart S.F.M."/>
            <person name="Yonemitsu M.A."/>
            <person name="Giersch R.M."/>
            <person name="Beal B.F."/>
            <person name="Arriagada G."/>
            <person name="Davis B.W."/>
            <person name="Ostrander E.A."/>
            <person name="Goff S.P."/>
            <person name="Metzger M.J."/>
        </authorList>
    </citation>
    <scope>NUCLEOTIDE SEQUENCE</scope>
    <source>
        <strain evidence="2">MELC-2E11</strain>
        <tissue evidence="2">Siphon/mantle</tissue>
    </source>
</reference>
<evidence type="ECO:0000313" key="3">
    <source>
        <dbReference type="Proteomes" id="UP001164746"/>
    </source>
</evidence>
<keyword evidence="3" id="KW-1185">Reference proteome</keyword>
<dbReference type="Proteomes" id="UP001164746">
    <property type="component" value="Chromosome 12"/>
</dbReference>
<protein>
    <submittedName>
        <fullName evidence="2">PIF-like protein</fullName>
    </submittedName>
</protein>
<proteinExistence type="predicted"/>
<dbReference type="PROSITE" id="PS50940">
    <property type="entry name" value="CHIT_BIND_II"/>
    <property type="match status" value="2"/>
</dbReference>
<dbReference type="SMART" id="SM00494">
    <property type="entry name" value="ChtBD2"/>
    <property type="match status" value="2"/>
</dbReference>
<dbReference type="InterPro" id="IPR002557">
    <property type="entry name" value="Chitin-bd_dom"/>
</dbReference>
<organism evidence="2 3">
    <name type="scientific">Mya arenaria</name>
    <name type="common">Soft-shell clam</name>
    <dbReference type="NCBI Taxonomy" id="6604"/>
    <lineage>
        <taxon>Eukaryota</taxon>
        <taxon>Metazoa</taxon>
        <taxon>Spiralia</taxon>
        <taxon>Lophotrochozoa</taxon>
        <taxon>Mollusca</taxon>
        <taxon>Bivalvia</taxon>
        <taxon>Autobranchia</taxon>
        <taxon>Heteroconchia</taxon>
        <taxon>Euheterodonta</taxon>
        <taxon>Imparidentia</taxon>
        <taxon>Neoheterodontei</taxon>
        <taxon>Myida</taxon>
        <taxon>Myoidea</taxon>
        <taxon>Myidae</taxon>
        <taxon>Mya</taxon>
    </lineage>
</organism>
<dbReference type="Gene3D" id="2.170.140.10">
    <property type="entry name" value="Chitin binding domain"/>
    <property type="match status" value="2"/>
</dbReference>
<dbReference type="InterPro" id="IPR013320">
    <property type="entry name" value="ConA-like_dom_sf"/>
</dbReference>
<dbReference type="SUPFAM" id="SSF57625">
    <property type="entry name" value="Invertebrate chitin-binding proteins"/>
    <property type="match status" value="2"/>
</dbReference>
<evidence type="ECO:0000259" key="1">
    <source>
        <dbReference type="PROSITE" id="PS50940"/>
    </source>
</evidence>
<name>A0ABY7FEW4_MYAAR</name>
<dbReference type="SUPFAM" id="SSF49899">
    <property type="entry name" value="Concanavalin A-like lectins/glucanases"/>
    <property type="match status" value="1"/>
</dbReference>
<accession>A0ABY7FEW4</accession>